<evidence type="ECO:0000313" key="2">
    <source>
        <dbReference type="Proteomes" id="UP001341281"/>
    </source>
</evidence>
<proteinExistence type="predicted"/>
<name>A0AAQ3UTM8_PASNO</name>
<gene>
    <name evidence="1" type="ORF">U9M48_041050</name>
</gene>
<dbReference type="EMBL" id="CP144753">
    <property type="protein sequence ID" value="WVZ95259.1"/>
    <property type="molecule type" value="Genomic_DNA"/>
</dbReference>
<reference evidence="1 2" key="1">
    <citation type="submission" date="2024-02" db="EMBL/GenBank/DDBJ databases">
        <title>High-quality chromosome-scale genome assembly of Pensacola bahiagrass (Paspalum notatum Flugge var. saurae).</title>
        <authorList>
            <person name="Vega J.M."/>
            <person name="Podio M."/>
            <person name="Orjuela J."/>
            <person name="Siena L.A."/>
            <person name="Pessino S.C."/>
            <person name="Combes M.C."/>
            <person name="Mariac C."/>
            <person name="Albertini E."/>
            <person name="Pupilli F."/>
            <person name="Ortiz J.P.A."/>
            <person name="Leblanc O."/>
        </authorList>
    </citation>
    <scope>NUCLEOTIDE SEQUENCE [LARGE SCALE GENOMIC DNA]</scope>
    <source>
        <strain evidence="1">R1</strain>
        <tissue evidence="1">Leaf</tissue>
    </source>
</reference>
<organism evidence="1 2">
    <name type="scientific">Paspalum notatum var. saurae</name>
    <dbReference type="NCBI Taxonomy" id="547442"/>
    <lineage>
        <taxon>Eukaryota</taxon>
        <taxon>Viridiplantae</taxon>
        <taxon>Streptophyta</taxon>
        <taxon>Embryophyta</taxon>
        <taxon>Tracheophyta</taxon>
        <taxon>Spermatophyta</taxon>
        <taxon>Magnoliopsida</taxon>
        <taxon>Liliopsida</taxon>
        <taxon>Poales</taxon>
        <taxon>Poaceae</taxon>
        <taxon>PACMAD clade</taxon>
        <taxon>Panicoideae</taxon>
        <taxon>Andropogonodae</taxon>
        <taxon>Paspaleae</taxon>
        <taxon>Paspalinae</taxon>
        <taxon>Paspalum</taxon>
    </lineage>
</organism>
<sequence>MIESGDDGMSSTFPGLGSTCYRFGSSSSSNSRPVPDCPGGSCQVGAVLVTGLGNDSAACNQQALEARRQKDDIEKGFGLARFSVHPSRSLQHQIKCCREHEWINWVSWNICPYTDKSLYLSPAHQDGNYFNLILFVLFSDYIC</sequence>
<accession>A0AAQ3UTM8</accession>
<evidence type="ECO:0000313" key="1">
    <source>
        <dbReference type="EMBL" id="WVZ95259.1"/>
    </source>
</evidence>
<dbReference type="AlphaFoldDB" id="A0AAQ3UTM8"/>
<dbReference type="Proteomes" id="UP001341281">
    <property type="component" value="Chromosome 09"/>
</dbReference>
<protein>
    <submittedName>
        <fullName evidence="1">Uncharacterized protein</fullName>
    </submittedName>
</protein>
<keyword evidence="2" id="KW-1185">Reference proteome</keyword>